<sequence length="83" mass="9751">RKYNKGRILKGQWVFSGIERETNKIFIVSVPNRRTETLIPIIEKYVAAGSIIHTDSWRAYDVLRHHKNYTHKTVNHSVNFVDS</sequence>
<dbReference type="PANTHER" id="PTHR47163">
    <property type="entry name" value="DDE_TNP_IS1595 DOMAIN-CONTAINING PROTEIN"/>
    <property type="match status" value="1"/>
</dbReference>
<dbReference type="InterPro" id="IPR024445">
    <property type="entry name" value="Tnp_ISXO2-like"/>
</dbReference>
<dbReference type="Pfam" id="PF12762">
    <property type="entry name" value="DDE_Tnp_IS1595"/>
    <property type="match status" value="1"/>
</dbReference>
<evidence type="ECO:0000313" key="3">
    <source>
        <dbReference type="Proteomes" id="UP000008237"/>
    </source>
</evidence>
<evidence type="ECO:0000313" key="2">
    <source>
        <dbReference type="EMBL" id="EFN76332.1"/>
    </source>
</evidence>
<protein>
    <submittedName>
        <fullName evidence="2">Uncharacterized transposase-like protein HI1328.1</fullName>
    </submittedName>
</protein>
<feature type="non-terminal residue" evidence="2">
    <location>
        <position position="83"/>
    </location>
</feature>
<accession>E2C6U5</accession>
<dbReference type="PANTHER" id="PTHR47163:SF2">
    <property type="entry name" value="SI:DKEY-17M8.2"/>
    <property type="match status" value="1"/>
</dbReference>
<feature type="non-terminal residue" evidence="2">
    <location>
        <position position="1"/>
    </location>
</feature>
<dbReference type="SMART" id="SM01126">
    <property type="entry name" value="DDE_Tnp_IS1595"/>
    <property type="match status" value="1"/>
</dbReference>
<dbReference type="EMBL" id="GL453199">
    <property type="protein sequence ID" value="EFN76332.1"/>
    <property type="molecule type" value="Genomic_DNA"/>
</dbReference>
<dbReference type="OrthoDB" id="7552155at2759"/>
<gene>
    <name evidence="2" type="ORF">EAI_01290</name>
</gene>
<proteinExistence type="predicted"/>
<keyword evidence="3" id="KW-1185">Reference proteome</keyword>
<dbReference type="Proteomes" id="UP000008237">
    <property type="component" value="Unassembled WGS sequence"/>
</dbReference>
<evidence type="ECO:0000259" key="1">
    <source>
        <dbReference type="SMART" id="SM01126"/>
    </source>
</evidence>
<dbReference type="InParanoid" id="E2C6U5"/>
<feature type="domain" description="ISXO2-like transposase" evidence="1">
    <location>
        <begin position="8"/>
        <end position="82"/>
    </location>
</feature>
<reference evidence="2 3" key="1">
    <citation type="journal article" date="2010" name="Science">
        <title>Genomic comparison of the ants Camponotus floridanus and Harpegnathos saltator.</title>
        <authorList>
            <person name="Bonasio R."/>
            <person name="Zhang G."/>
            <person name="Ye C."/>
            <person name="Mutti N.S."/>
            <person name="Fang X."/>
            <person name="Qin N."/>
            <person name="Donahue G."/>
            <person name="Yang P."/>
            <person name="Li Q."/>
            <person name="Li C."/>
            <person name="Zhang P."/>
            <person name="Huang Z."/>
            <person name="Berger S.L."/>
            <person name="Reinberg D."/>
            <person name="Wang J."/>
            <person name="Liebig J."/>
        </authorList>
    </citation>
    <scope>NUCLEOTIDE SEQUENCE [LARGE SCALE GENOMIC DNA]</scope>
    <source>
        <strain evidence="2 3">R22 G/1</strain>
    </source>
</reference>
<name>E2C6U5_HARSA</name>
<dbReference type="AlphaFoldDB" id="E2C6U5"/>
<organism evidence="3">
    <name type="scientific">Harpegnathos saltator</name>
    <name type="common">Jerdon's jumping ant</name>
    <dbReference type="NCBI Taxonomy" id="610380"/>
    <lineage>
        <taxon>Eukaryota</taxon>
        <taxon>Metazoa</taxon>
        <taxon>Ecdysozoa</taxon>
        <taxon>Arthropoda</taxon>
        <taxon>Hexapoda</taxon>
        <taxon>Insecta</taxon>
        <taxon>Pterygota</taxon>
        <taxon>Neoptera</taxon>
        <taxon>Endopterygota</taxon>
        <taxon>Hymenoptera</taxon>
        <taxon>Apocrita</taxon>
        <taxon>Aculeata</taxon>
        <taxon>Formicoidea</taxon>
        <taxon>Formicidae</taxon>
        <taxon>Ponerinae</taxon>
        <taxon>Ponerini</taxon>
        <taxon>Harpegnathos</taxon>
    </lineage>
</organism>
<dbReference type="InterPro" id="IPR053164">
    <property type="entry name" value="IS1016-like_transposase"/>
</dbReference>
<dbReference type="OMA" id="SIESPWQ"/>